<feature type="transmembrane region" description="Helical" evidence="5">
    <location>
        <begin position="68"/>
        <end position="86"/>
    </location>
</feature>
<dbReference type="EMBL" id="LCRF01000072">
    <property type="protein sequence ID" value="KKW29526.1"/>
    <property type="molecule type" value="Genomic_DNA"/>
</dbReference>
<keyword evidence="2 5" id="KW-0812">Transmembrane</keyword>
<keyword evidence="3 5" id="KW-1133">Transmembrane helix</keyword>
<keyword evidence="4 5" id="KW-0472">Membrane</keyword>
<dbReference type="Proteomes" id="UP000034445">
    <property type="component" value="Unassembled WGS sequence"/>
</dbReference>
<organism evidence="6 7">
    <name type="scientific">Candidatus Kaiserbacteria bacterium GW2011_GWC2_52_8b</name>
    <dbReference type="NCBI Taxonomy" id="1618676"/>
    <lineage>
        <taxon>Bacteria</taxon>
        <taxon>Candidatus Kaiseribacteriota</taxon>
    </lineage>
</organism>
<comment type="subcellular location">
    <subcellularLocation>
        <location evidence="1">Membrane</location>
        <topology evidence="1">Multi-pass membrane protein</topology>
    </subcellularLocation>
</comment>
<dbReference type="GO" id="GO:0046873">
    <property type="term" value="F:metal ion transmembrane transporter activity"/>
    <property type="evidence" value="ECO:0007669"/>
    <property type="project" value="InterPro"/>
</dbReference>
<evidence type="ECO:0000313" key="6">
    <source>
        <dbReference type="EMBL" id="KKW29526.1"/>
    </source>
</evidence>
<feature type="transmembrane region" description="Helical" evidence="5">
    <location>
        <begin position="166"/>
        <end position="187"/>
    </location>
</feature>
<dbReference type="PANTHER" id="PTHR16950:SF16">
    <property type="entry name" value="ZINC TRANSPORTER ZIP13"/>
    <property type="match status" value="1"/>
</dbReference>
<gene>
    <name evidence="6" type="ORF">UY74_C0072G0004</name>
</gene>
<dbReference type="InterPro" id="IPR003689">
    <property type="entry name" value="ZIP"/>
</dbReference>
<feature type="transmembrane region" description="Helical" evidence="5">
    <location>
        <begin position="193"/>
        <end position="214"/>
    </location>
</feature>
<evidence type="ECO:0000313" key="7">
    <source>
        <dbReference type="Proteomes" id="UP000034445"/>
    </source>
</evidence>
<comment type="caution">
    <text evidence="6">The sequence shown here is derived from an EMBL/GenBank/DDBJ whole genome shotgun (WGS) entry which is preliminary data.</text>
</comment>
<dbReference type="GO" id="GO:0016020">
    <property type="term" value="C:membrane"/>
    <property type="evidence" value="ECO:0007669"/>
    <property type="project" value="UniProtKB-SubCell"/>
</dbReference>
<evidence type="ECO:0000256" key="2">
    <source>
        <dbReference type="ARBA" id="ARBA00022692"/>
    </source>
</evidence>
<evidence type="ECO:0000256" key="5">
    <source>
        <dbReference type="SAM" id="Phobius"/>
    </source>
</evidence>
<evidence type="ECO:0000256" key="1">
    <source>
        <dbReference type="ARBA" id="ARBA00004141"/>
    </source>
</evidence>
<evidence type="ECO:0000256" key="4">
    <source>
        <dbReference type="ARBA" id="ARBA00023136"/>
    </source>
</evidence>
<dbReference type="AlphaFoldDB" id="A0A0G1XF01"/>
<feature type="transmembrane region" description="Helical" evidence="5">
    <location>
        <begin position="6"/>
        <end position="26"/>
    </location>
</feature>
<reference evidence="6 7" key="1">
    <citation type="journal article" date="2015" name="Nature">
        <title>rRNA introns, odd ribosomes, and small enigmatic genomes across a large radiation of phyla.</title>
        <authorList>
            <person name="Brown C.T."/>
            <person name="Hug L.A."/>
            <person name="Thomas B.C."/>
            <person name="Sharon I."/>
            <person name="Castelle C.J."/>
            <person name="Singh A."/>
            <person name="Wilkins M.J."/>
            <person name="Williams K.H."/>
            <person name="Banfield J.F."/>
        </authorList>
    </citation>
    <scope>NUCLEOTIDE SEQUENCE [LARGE SCALE GENOMIC DNA]</scope>
</reference>
<feature type="transmembrane region" description="Helical" evidence="5">
    <location>
        <begin position="35"/>
        <end position="56"/>
    </location>
</feature>
<evidence type="ECO:0000256" key="3">
    <source>
        <dbReference type="ARBA" id="ARBA00022989"/>
    </source>
</evidence>
<proteinExistence type="predicted"/>
<dbReference type="PANTHER" id="PTHR16950">
    <property type="entry name" value="ZINC TRANSPORTER SLC39A7 HISTIDINE-RICH MEMBRANE PROTEIN KE4"/>
    <property type="match status" value="1"/>
</dbReference>
<feature type="transmembrane region" description="Helical" evidence="5">
    <location>
        <begin position="226"/>
        <end position="246"/>
    </location>
</feature>
<accession>A0A0G1XF01</accession>
<dbReference type="Pfam" id="PF02535">
    <property type="entry name" value="Zip"/>
    <property type="match status" value="2"/>
</dbReference>
<name>A0A0G1XF01_9BACT</name>
<sequence>MNVFLYTIASAAFISALSFSGALLLLTRDRFLRNLTIFLVALAAATLLGTAFLHFLPEALEEELPESAFLFPIIGFALLYAGEKLLHLHHATERDTGHNPQELGILSLAGDFVHNFIDGIILVAAFLVDAKLGFITAAAIALHEIPEEIAEFGVLLYAGFSRTRALILNFLSATSILLGVIAGFLVQDLFIQWIPFVLLFAVGIFLYIGASDFVPEFRKERDPAKTVALFLVFFGGLVVMWLFAFLE</sequence>
<protein>
    <submittedName>
        <fullName evidence="6">Zinc/iron permease</fullName>
    </submittedName>
</protein>